<proteinExistence type="inferred from homology"/>
<evidence type="ECO:0000313" key="5">
    <source>
        <dbReference type="EMBL" id="KAH0962714.1"/>
    </source>
</evidence>
<keyword evidence="3" id="KW-1015">Disulfide bond</keyword>
<dbReference type="GeneID" id="68354353"/>
<dbReference type="RefSeq" id="XP_044720227.1">
    <property type="nucleotide sequence ID" value="XM_044863695.1"/>
</dbReference>
<dbReference type="PANTHER" id="PTHR42341">
    <property type="entry name" value="HYDROPHOBIN"/>
    <property type="match status" value="1"/>
</dbReference>
<dbReference type="InterPro" id="IPR036686">
    <property type="entry name" value="Class_II_Hydrophobin_sf"/>
</dbReference>
<keyword evidence="4" id="KW-0732">Signal</keyword>
<protein>
    <submittedName>
        <fullName evidence="5">Fungal hydrophobin domain-containing protein</fullName>
    </submittedName>
</protein>
<dbReference type="Pfam" id="PF06766">
    <property type="entry name" value="Hydrophobin_2"/>
    <property type="match status" value="1"/>
</dbReference>
<organism evidence="5 6">
    <name type="scientific">Hirsutella rhossiliensis</name>
    <dbReference type="NCBI Taxonomy" id="111463"/>
    <lineage>
        <taxon>Eukaryota</taxon>
        <taxon>Fungi</taxon>
        <taxon>Dikarya</taxon>
        <taxon>Ascomycota</taxon>
        <taxon>Pezizomycotina</taxon>
        <taxon>Sordariomycetes</taxon>
        <taxon>Hypocreomycetidae</taxon>
        <taxon>Hypocreales</taxon>
        <taxon>Ophiocordycipitaceae</taxon>
        <taxon>Hirsutella</taxon>
    </lineage>
</organism>
<gene>
    <name evidence="5" type="ORF">HRG_05224</name>
</gene>
<evidence type="ECO:0000256" key="3">
    <source>
        <dbReference type="ARBA" id="ARBA00023157"/>
    </source>
</evidence>
<dbReference type="PANTHER" id="PTHR42341:SF2">
    <property type="entry name" value="HYDROPHOBIN"/>
    <property type="match status" value="1"/>
</dbReference>
<dbReference type="CDD" id="cd23508">
    <property type="entry name" value="hydrophobin_II"/>
    <property type="match status" value="1"/>
</dbReference>
<sequence length="101" mass="10099">MKFLLLAALFSRVLAVPTGGGGGDGDGGSGPLCTVGGLFTVAQCCATDVLGLVDLDCQTPSKVPRGPSDFRDICADKGQRSRCCVLPVAGQAVLCTAPLGS</sequence>
<dbReference type="EMBL" id="JAIZPD010000005">
    <property type="protein sequence ID" value="KAH0962714.1"/>
    <property type="molecule type" value="Genomic_DNA"/>
</dbReference>
<dbReference type="InterPro" id="IPR010636">
    <property type="entry name" value="Class_II_hydrophobin"/>
</dbReference>
<dbReference type="Gene3D" id="3.20.120.10">
    <property type="entry name" value="Hydrophobin"/>
    <property type="match status" value="1"/>
</dbReference>
<keyword evidence="6" id="KW-1185">Reference proteome</keyword>
<accession>A0A9P8MYJ1</accession>
<evidence type="ECO:0000256" key="1">
    <source>
        <dbReference type="ARBA" id="ARBA00004196"/>
    </source>
</evidence>
<dbReference type="Proteomes" id="UP000824596">
    <property type="component" value="Unassembled WGS sequence"/>
</dbReference>
<name>A0A9P8MYJ1_9HYPO</name>
<evidence type="ECO:0000313" key="6">
    <source>
        <dbReference type="Proteomes" id="UP000824596"/>
    </source>
</evidence>
<comment type="caution">
    <text evidence="5">The sequence shown here is derived from an EMBL/GenBank/DDBJ whole genome shotgun (WGS) entry which is preliminary data.</text>
</comment>
<dbReference type="GO" id="GO:0005576">
    <property type="term" value="C:extracellular region"/>
    <property type="evidence" value="ECO:0007669"/>
    <property type="project" value="InterPro"/>
</dbReference>
<dbReference type="SUPFAM" id="SSF101751">
    <property type="entry name" value="Hydrophobin II, HfbII"/>
    <property type="match status" value="1"/>
</dbReference>
<dbReference type="OrthoDB" id="4500971at2759"/>
<comment type="similarity">
    <text evidence="2">Belongs to the cerato-ulmin hydrophobin family.</text>
</comment>
<feature type="signal peptide" evidence="4">
    <location>
        <begin position="1"/>
        <end position="15"/>
    </location>
</feature>
<feature type="chain" id="PRO_5040118283" evidence="4">
    <location>
        <begin position="16"/>
        <end position="101"/>
    </location>
</feature>
<evidence type="ECO:0000256" key="2">
    <source>
        <dbReference type="ARBA" id="ARBA00009576"/>
    </source>
</evidence>
<comment type="subcellular location">
    <subcellularLocation>
        <location evidence="1">Cell envelope</location>
    </subcellularLocation>
</comment>
<dbReference type="AlphaFoldDB" id="A0A9P8MYJ1"/>
<evidence type="ECO:0000256" key="4">
    <source>
        <dbReference type="SAM" id="SignalP"/>
    </source>
</evidence>
<reference evidence="5" key="1">
    <citation type="submission" date="2021-09" db="EMBL/GenBank/DDBJ databases">
        <title>A high-quality genome of the endoparasitic fungus Hirsutella rhossiliensis with a comparison of Hirsutella genomes reveals transposable elements contributing to genome size variation.</title>
        <authorList>
            <person name="Lin R."/>
            <person name="Jiao Y."/>
            <person name="Sun X."/>
            <person name="Ling J."/>
            <person name="Xie B."/>
            <person name="Cheng X."/>
        </authorList>
    </citation>
    <scope>NUCLEOTIDE SEQUENCE</scope>
    <source>
        <strain evidence="5">HR02</strain>
    </source>
</reference>